<sequence length="239" mass="26637">MLGTLRRVIEAHGGLDSWNKHKALSVDLVVGGVLWGLKGQAGKLERTNVTVGLGEEWASHQPFGTDNRRTRFSPDRVAIEDAQGKVVEELAAPRRSFAGHALDTLWTEPQLAYFAGYAMWTYLNLPFLALHEGVEVEELPIWLENGEAWRPLRLTFSEAIATHSKVQTIYAGDDGLLRRHDYAVEIAADSAAAHYVGKYVTVDGIKFPTERRVYATDSDGKPMRDLMTVSVDLANFRFP</sequence>
<dbReference type="Proteomes" id="UP000291822">
    <property type="component" value="Unassembled WGS sequence"/>
</dbReference>
<comment type="caution">
    <text evidence="1">The sequence shown here is derived from an EMBL/GenBank/DDBJ whole genome shotgun (WGS) entry which is preliminary data.</text>
</comment>
<dbReference type="AlphaFoldDB" id="A0A4R0YTR0"/>
<keyword evidence="2" id="KW-1185">Reference proteome</keyword>
<evidence type="ECO:0000313" key="1">
    <source>
        <dbReference type="EMBL" id="TCI09660.1"/>
    </source>
</evidence>
<protein>
    <submittedName>
        <fullName evidence="1">Uncharacterized protein</fullName>
    </submittedName>
</protein>
<gene>
    <name evidence="1" type="ORF">EZM97_11895</name>
</gene>
<name>A0A4R0YTR0_9GAMM</name>
<dbReference type="RefSeq" id="WP_131406914.1">
    <property type="nucleotide sequence ID" value="NZ_SJTG01000002.1"/>
</dbReference>
<evidence type="ECO:0000313" key="2">
    <source>
        <dbReference type="Proteomes" id="UP000291822"/>
    </source>
</evidence>
<proteinExistence type="predicted"/>
<organism evidence="1 2">
    <name type="scientific">Dyella soli</name>
    <dbReference type="NCBI Taxonomy" id="522319"/>
    <lineage>
        <taxon>Bacteria</taxon>
        <taxon>Pseudomonadati</taxon>
        <taxon>Pseudomonadota</taxon>
        <taxon>Gammaproteobacteria</taxon>
        <taxon>Lysobacterales</taxon>
        <taxon>Rhodanobacteraceae</taxon>
        <taxon>Dyella</taxon>
    </lineage>
</organism>
<dbReference type="EMBL" id="SJTG01000002">
    <property type="protein sequence ID" value="TCI09660.1"/>
    <property type="molecule type" value="Genomic_DNA"/>
</dbReference>
<reference evidence="1 2" key="1">
    <citation type="submission" date="2019-02" db="EMBL/GenBank/DDBJ databases">
        <title>Dyella amyloliquefaciens sp. nov., isolated from forest soil.</title>
        <authorList>
            <person name="Gao Z.-H."/>
            <person name="Qiu L.-H."/>
        </authorList>
    </citation>
    <scope>NUCLEOTIDE SEQUENCE [LARGE SCALE GENOMIC DNA]</scope>
    <source>
        <strain evidence="1 2">KACC 12747</strain>
    </source>
</reference>
<accession>A0A4R0YTR0</accession>